<dbReference type="Gene3D" id="2.60.120.10">
    <property type="entry name" value="Jelly Rolls"/>
    <property type="match status" value="1"/>
</dbReference>
<dbReference type="SUPFAM" id="SSF46785">
    <property type="entry name" value="Winged helix' DNA-binding domain"/>
    <property type="match status" value="1"/>
</dbReference>
<dbReference type="InterPro" id="IPR000595">
    <property type="entry name" value="cNMP-bd_dom"/>
</dbReference>
<feature type="region of interest" description="Disordered" evidence="4">
    <location>
        <begin position="1"/>
        <end position="33"/>
    </location>
</feature>
<feature type="domain" description="Cyclic nucleotide-binding" evidence="5">
    <location>
        <begin position="68"/>
        <end position="174"/>
    </location>
</feature>
<dbReference type="PROSITE" id="PS51063">
    <property type="entry name" value="HTH_CRP_2"/>
    <property type="match status" value="1"/>
</dbReference>
<feature type="domain" description="HTH crp-type" evidence="6">
    <location>
        <begin position="208"/>
        <end position="282"/>
    </location>
</feature>
<dbReference type="Proteomes" id="UP000019277">
    <property type="component" value="Unassembled WGS sequence"/>
</dbReference>
<dbReference type="InterPro" id="IPR018490">
    <property type="entry name" value="cNMP-bd_dom_sf"/>
</dbReference>
<dbReference type="Pfam" id="PF00027">
    <property type="entry name" value="cNMP_binding"/>
    <property type="match status" value="1"/>
</dbReference>
<organism evidence="7 8">
    <name type="scientific">Actinokineospora spheciospongiae</name>
    <dbReference type="NCBI Taxonomy" id="909613"/>
    <lineage>
        <taxon>Bacteria</taxon>
        <taxon>Bacillati</taxon>
        <taxon>Actinomycetota</taxon>
        <taxon>Actinomycetes</taxon>
        <taxon>Pseudonocardiales</taxon>
        <taxon>Pseudonocardiaceae</taxon>
        <taxon>Actinokineospora</taxon>
    </lineage>
</organism>
<reference evidence="7 8" key="1">
    <citation type="journal article" date="2014" name="Genome Announc.">
        <title>Draft Genome Sequence of the Antitrypanosomally Active Sponge-Associated Bacterium Actinokineospora sp. Strain EG49.</title>
        <authorList>
            <person name="Harjes J."/>
            <person name="Ryu T."/>
            <person name="Abdelmohsen U.R."/>
            <person name="Moitinho-Silva L."/>
            <person name="Horn H."/>
            <person name="Ravasi T."/>
            <person name="Hentschel U."/>
        </authorList>
    </citation>
    <scope>NUCLEOTIDE SEQUENCE [LARGE SCALE GENOMIC DNA]</scope>
    <source>
        <strain evidence="7 8">EG49</strain>
    </source>
</reference>
<evidence type="ECO:0000259" key="6">
    <source>
        <dbReference type="PROSITE" id="PS51063"/>
    </source>
</evidence>
<evidence type="ECO:0000256" key="1">
    <source>
        <dbReference type="ARBA" id="ARBA00023015"/>
    </source>
</evidence>
<dbReference type="SMART" id="SM00419">
    <property type="entry name" value="HTH_CRP"/>
    <property type="match status" value="1"/>
</dbReference>
<dbReference type="Pfam" id="PF13545">
    <property type="entry name" value="HTH_Crp_2"/>
    <property type="match status" value="1"/>
</dbReference>
<evidence type="ECO:0000313" key="7">
    <source>
        <dbReference type="EMBL" id="EWC63748.1"/>
    </source>
</evidence>
<dbReference type="InterPro" id="IPR036388">
    <property type="entry name" value="WH-like_DNA-bd_sf"/>
</dbReference>
<dbReference type="GO" id="GO:0003677">
    <property type="term" value="F:DNA binding"/>
    <property type="evidence" value="ECO:0007669"/>
    <property type="project" value="UniProtKB-KW"/>
</dbReference>
<keyword evidence="2" id="KW-0238">DNA-binding</keyword>
<dbReference type="GO" id="GO:0003700">
    <property type="term" value="F:DNA-binding transcription factor activity"/>
    <property type="evidence" value="ECO:0007669"/>
    <property type="project" value="TreeGrafter"/>
</dbReference>
<dbReference type="InterPro" id="IPR014710">
    <property type="entry name" value="RmlC-like_jellyroll"/>
</dbReference>
<keyword evidence="3" id="KW-0804">Transcription</keyword>
<proteinExistence type="predicted"/>
<evidence type="ECO:0000256" key="2">
    <source>
        <dbReference type="ARBA" id="ARBA00023125"/>
    </source>
</evidence>
<name>W7ITQ7_9PSEU</name>
<dbReference type="SMART" id="SM00100">
    <property type="entry name" value="cNMP"/>
    <property type="match status" value="1"/>
</dbReference>
<dbReference type="CDD" id="cd00038">
    <property type="entry name" value="CAP_ED"/>
    <property type="match status" value="1"/>
</dbReference>
<evidence type="ECO:0000313" key="8">
    <source>
        <dbReference type="Proteomes" id="UP000019277"/>
    </source>
</evidence>
<dbReference type="SUPFAM" id="SSF51206">
    <property type="entry name" value="cAMP-binding domain-like"/>
    <property type="match status" value="1"/>
</dbReference>
<keyword evidence="1" id="KW-0805">Transcription regulation</keyword>
<dbReference type="EMBL" id="AYXG01000037">
    <property type="protein sequence ID" value="EWC63748.1"/>
    <property type="molecule type" value="Genomic_DNA"/>
</dbReference>
<dbReference type="PANTHER" id="PTHR24567">
    <property type="entry name" value="CRP FAMILY TRANSCRIPTIONAL REGULATORY PROTEIN"/>
    <property type="match status" value="1"/>
</dbReference>
<dbReference type="Gene3D" id="1.10.10.10">
    <property type="entry name" value="Winged helix-like DNA-binding domain superfamily/Winged helix DNA-binding domain"/>
    <property type="match status" value="1"/>
</dbReference>
<gene>
    <name evidence="7" type="ORF">UO65_0943</name>
</gene>
<dbReference type="InterPro" id="IPR012318">
    <property type="entry name" value="HTH_CRP"/>
</dbReference>
<accession>W7ITQ7</accession>
<protein>
    <submittedName>
        <fullName evidence="7">Transcriptional regulator, Crp/Fnr family</fullName>
    </submittedName>
</protein>
<dbReference type="STRING" id="909613.UO65_0943"/>
<dbReference type="AlphaFoldDB" id="W7ITQ7"/>
<evidence type="ECO:0000256" key="4">
    <source>
        <dbReference type="SAM" id="MobiDB-lite"/>
    </source>
</evidence>
<sequence>MDRPPCPTAARPPGCDSCRHRSRQVSAVHGPDPRIRARGVTTHTMLTDRSTAAPPADRASRGFAMSTTLAPLSSTSFAERLESMITRETLSAPSVRVDKNANVYNCGYRCDQVYLVRSGRIKTVMYSKGGKECLLSIHPAGDLFGELCVLGGPRAETAIAMVPTVLQYMTMDAFLVAMRREGLLEDFVRHMATRLAEQQQVISDLVTVDSEQRLGSTLLSLGRKLGKREARTLRIDEKITQEELAGMVGTTRSRVGHFLKRFREAGIVEVRQGCFLRIDEERLVAYLDNRM</sequence>
<keyword evidence="8" id="KW-1185">Reference proteome</keyword>
<evidence type="ECO:0000256" key="3">
    <source>
        <dbReference type="ARBA" id="ARBA00023163"/>
    </source>
</evidence>
<dbReference type="GO" id="GO:0005829">
    <property type="term" value="C:cytosol"/>
    <property type="evidence" value="ECO:0007669"/>
    <property type="project" value="TreeGrafter"/>
</dbReference>
<dbReference type="PANTHER" id="PTHR24567:SF68">
    <property type="entry name" value="DNA-BINDING TRANSCRIPTIONAL DUAL REGULATOR CRP"/>
    <property type="match status" value="1"/>
</dbReference>
<dbReference type="eggNOG" id="COG0664">
    <property type="taxonomic scope" value="Bacteria"/>
</dbReference>
<dbReference type="InterPro" id="IPR036390">
    <property type="entry name" value="WH_DNA-bd_sf"/>
</dbReference>
<comment type="caution">
    <text evidence="7">The sequence shown here is derived from an EMBL/GenBank/DDBJ whole genome shotgun (WGS) entry which is preliminary data.</text>
</comment>
<dbReference type="PROSITE" id="PS50042">
    <property type="entry name" value="CNMP_BINDING_3"/>
    <property type="match status" value="1"/>
</dbReference>
<evidence type="ECO:0000259" key="5">
    <source>
        <dbReference type="PROSITE" id="PS50042"/>
    </source>
</evidence>
<dbReference type="InterPro" id="IPR050397">
    <property type="entry name" value="Env_Response_Regulators"/>
</dbReference>